<comment type="caution">
    <text evidence="3">The sequence shown here is derived from an EMBL/GenBank/DDBJ whole genome shotgun (WGS) entry which is preliminary data.</text>
</comment>
<dbReference type="SUPFAM" id="SSF56672">
    <property type="entry name" value="DNA/RNA polymerases"/>
    <property type="match status" value="1"/>
</dbReference>
<name>A0A1V1NS55_9BACT</name>
<evidence type="ECO:0000256" key="1">
    <source>
        <dbReference type="ARBA" id="ARBA00034120"/>
    </source>
</evidence>
<evidence type="ECO:0000313" key="3">
    <source>
        <dbReference type="EMBL" id="ETR65394.1"/>
    </source>
</evidence>
<dbReference type="PROSITE" id="PS50878">
    <property type="entry name" value="RT_POL"/>
    <property type="match status" value="1"/>
</dbReference>
<reference evidence="4" key="1">
    <citation type="submission" date="2012-11" db="EMBL/GenBank/DDBJ databases">
        <authorList>
            <person name="Lucero-Rivera Y.E."/>
            <person name="Tovar-Ramirez D."/>
        </authorList>
    </citation>
    <scope>NUCLEOTIDE SEQUENCE [LARGE SCALE GENOMIC DNA]</scope>
    <source>
        <strain evidence="4">Araruama</strain>
    </source>
</reference>
<dbReference type="InterPro" id="IPR000477">
    <property type="entry name" value="RT_dom"/>
</dbReference>
<dbReference type="Pfam" id="PF00078">
    <property type="entry name" value="RVT_1"/>
    <property type="match status" value="1"/>
</dbReference>
<evidence type="ECO:0000313" key="4">
    <source>
        <dbReference type="Proteomes" id="UP000189670"/>
    </source>
</evidence>
<comment type="similarity">
    <text evidence="1">Belongs to the bacterial reverse transcriptase family.</text>
</comment>
<proteinExistence type="inferred from homology"/>
<feature type="non-terminal residue" evidence="3">
    <location>
        <position position="224"/>
    </location>
</feature>
<dbReference type="PANTHER" id="PTHR34047:SF8">
    <property type="entry name" value="PROTEIN YKFC"/>
    <property type="match status" value="1"/>
</dbReference>
<protein>
    <recommendedName>
        <fullName evidence="2">Reverse transcriptase domain-containing protein</fullName>
    </recommendedName>
</protein>
<dbReference type="InterPro" id="IPR051083">
    <property type="entry name" value="GrpII_Intron_Splice-Mob/Def"/>
</dbReference>
<gene>
    <name evidence="3" type="ORF">OMM_14325</name>
</gene>
<feature type="domain" description="Reverse transcriptase" evidence="2">
    <location>
        <begin position="1"/>
        <end position="126"/>
    </location>
</feature>
<dbReference type="CDD" id="cd01646">
    <property type="entry name" value="RT_Bac_retron_I"/>
    <property type="match status" value="1"/>
</dbReference>
<dbReference type="EMBL" id="ATBP01002870">
    <property type="protein sequence ID" value="ETR65394.1"/>
    <property type="molecule type" value="Genomic_DNA"/>
</dbReference>
<dbReference type="InterPro" id="IPR043502">
    <property type="entry name" value="DNA/RNA_pol_sf"/>
</dbReference>
<accession>A0A1V1NS55</accession>
<organism evidence="3 4">
    <name type="scientific">Candidatus Magnetoglobus multicellularis str. Araruama</name>
    <dbReference type="NCBI Taxonomy" id="890399"/>
    <lineage>
        <taxon>Bacteria</taxon>
        <taxon>Pseudomonadati</taxon>
        <taxon>Thermodesulfobacteriota</taxon>
        <taxon>Desulfobacteria</taxon>
        <taxon>Desulfobacterales</taxon>
        <taxon>Desulfobacteraceae</taxon>
        <taxon>Candidatus Magnetoglobus</taxon>
    </lineage>
</organism>
<dbReference type="AlphaFoldDB" id="A0A1V1NS55"/>
<sequence>MIIYHDPTKDYKPRSPKELLLRIPKQKSLFDRSHNKGLPIGNLTSQFFANIYLNELDQYVKHHLKCKFYMRYVDDFILLHPDKKQLSEWLLQIQGFLKSHLKLELNNKCTKIQPISNGINFLGYIVRPDYILCRNRVIINLKEKLHAFEKQLISKKDGIFRVHYNEESVSSLLSTLNSYLGHFKHADTHRLKKKLFKTYYWLNYYFILIQKKRLKRFDACPRNF</sequence>
<dbReference type="Proteomes" id="UP000189670">
    <property type="component" value="Unassembled WGS sequence"/>
</dbReference>
<dbReference type="PANTHER" id="PTHR34047">
    <property type="entry name" value="NUCLEAR INTRON MATURASE 1, MITOCHONDRIAL-RELATED"/>
    <property type="match status" value="1"/>
</dbReference>
<evidence type="ECO:0000259" key="2">
    <source>
        <dbReference type="PROSITE" id="PS50878"/>
    </source>
</evidence>